<evidence type="ECO:0000256" key="7">
    <source>
        <dbReference type="ARBA" id="ARBA00023180"/>
    </source>
</evidence>
<keyword evidence="6" id="KW-0472">Membrane</keyword>
<dbReference type="EMBL" id="JBFXLR010000086">
    <property type="protein sequence ID" value="KAL2838350.1"/>
    <property type="molecule type" value="Genomic_DNA"/>
</dbReference>
<evidence type="ECO:0000256" key="6">
    <source>
        <dbReference type="ARBA" id="ARBA00023136"/>
    </source>
</evidence>
<keyword evidence="5" id="KW-1133">Transmembrane helix</keyword>
<gene>
    <name evidence="8" type="ORF">BJX68DRAFT_249084</name>
</gene>
<dbReference type="Proteomes" id="UP001610444">
    <property type="component" value="Unassembled WGS sequence"/>
</dbReference>
<comment type="subcellular location">
    <subcellularLocation>
        <location evidence="1">Membrane</location>
        <topology evidence="1">Multi-pass membrane protein</topology>
    </subcellularLocation>
</comment>
<evidence type="ECO:0000313" key="8">
    <source>
        <dbReference type="EMBL" id="KAL2838350.1"/>
    </source>
</evidence>
<dbReference type="PANTHER" id="PTHR23501">
    <property type="entry name" value="MAJOR FACILITATOR SUPERFAMILY"/>
    <property type="match status" value="1"/>
</dbReference>
<sequence length="264" mass="29627">MGLLPQPFHRRCRSSPCVLLSAPETQIWCHRRATETIGPHRKHALFCCLYVSIDWGRLGLKPVPMALCGSGRSARSWSSLARCDSHLRTSIRRYALLSRAADSPILVQEPNIGRHFSRNLFPQNQRHLGPVLSTRLVPKCPPELPDWLLCTTSPSRTSHDCHRFHQYWPRHHHTPDQHSSTVEWVVFQAIESVGLGIFLSTALLAVLAKSSDTAKATGVWQFVRSFGMVFGSAIPTTIFNSGFDELAEANNEPSFRRQLIGGKT</sequence>
<evidence type="ECO:0000256" key="5">
    <source>
        <dbReference type="ARBA" id="ARBA00022989"/>
    </source>
</evidence>
<name>A0ABR4JE92_9EURO</name>
<protein>
    <submittedName>
        <fullName evidence="8">Uncharacterized protein</fullName>
    </submittedName>
</protein>
<accession>A0ABR4JE92</accession>
<keyword evidence="9" id="KW-1185">Reference proteome</keyword>
<dbReference type="RefSeq" id="XP_070892977.1">
    <property type="nucleotide sequence ID" value="XM_071042046.1"/>
</dbReference>
<dbReference type="GeneID" id="98157210"/>
<evidence type="ECO:0000256" key="4">
    <source>
        <dbReference type="ARBA" id="ARBA00022692"/>
    </source>
</evidence>
<comment type="similarity">
    <text evidence="2">Belongs to the major facilitator superfamily.</text>
</comment>
<proteinExistence type="inferred from homology"/>
<dbReference type="PANTHER" id="PTHR23501:SF187">
    <property type="entry name" value="MAJOR FACILITATOR SUPERFAMILY (MFS) PROFILE DOMAIN-CONTAINING PROTEIN"/>
    <property type="match status" value="1"/>
</dbReference>
<evidence type="ECO:0000256" key="3">
    <source>
        <dbReference type="ARBA" id="ARBA00022448"/>
    </source>
</evidence>
<evidence type="ECO:0000256" key="2">
    <source>
        <dbReference type="ARBA" id="ARBA00008335"/>
    </source>
</evidence>
<reference evidence="8 9" key="1">
    <citation type="submission" date="2024-07" db="EMBL/GenBank/DDBJ databases">
        <title>Section-level genome sequencing and comparative genomics of Aspergillus sections Usti and Cavernicolus.</title>
        <authorList>
            <consortium name="Lawrence Berkeley National Laboratory"/>
            <person name="Nybo J.L."/>
            <person name="Vesth T.C."/>
            <person name="Theobald S."/>
            <person name="Frisvad J.C."/>
            <person name="Larsen T.O."/>
            <person name="Kjaerboelling I."/>
            <person name="Rothschild-Mancinelli K."/>
            <person name="Lyhne E.K."/>
            <person name="Kogle M.E."/>
            <person name="Barry K."/>
            <person name="Clum A."/>
            <person name="Na H."/>
            <person name="Ledsgaard L."/>
            <person name="Lin J."/>
            <person name="Lipzen A."/>
            <person name="Kuo A."/>
            <person name="Riley R."/>
            <person name="Mondo S."/>
            <person name="LaButti K."/>
            <person name="Haridas S."/>
            <person name="Pangalinan J."/>
            <person name="Salamov A.A."/>
            <person name="Simmons B.A."/>
            <person name="Magnuson J.K."/>
            <person name="Chen J."/>
            <person name="Drula E."/>
            <person name="Henrissat B."/>
            <person name="Wiebenga A."/>
            <person name="Lubbers R.J."/>
            <person name="Gomes A.C."/>
            <person name="Macurrencykelacurrency M.R."/>
            <person name="Stajich J."/>
            <person name="Grigoriev I.V."/>
            <person name="Mortensen U.H."/>
            <person name="De vries R.P."/>
            <person name="Baker S.E."/>
            <person name="Andersen M.R."/>
        </authorList>
    </citation>
    <scope>NUCLEOTIDE SEQUENCE [LARGE SCALE GENOMIC DNA]</scope>
    <source>
        <strain evidence="8 9">CBS 756.74</strain>
    </source>
</reference>
<keyword evidence="4" id="KW-0812">Transmembrane</keyword>
<comment type="caution">
    <text evidence="8">The sequence shown here is derived from an EMBL/GenBank/DDBJ whole genome shotgun (WGS) entry which is preliminary data.</text>
</comment>
<keyword evidence="3" id="KW-0813">Transport</keyword>
<evidence type="ECO:0000256" key="1">
    <source>
        <dbReference type="ARBA" id="ARBA00004141"/>
    </source>
</evidence>
<organism evidence="8 9">
    <name type="scientific">Aspergillus pseudodeflectus</name>
    <dbReference type="NCBI Taxonomy" id="176178"/>
    <lineage>
        <taxon>Eukaryota</taxon>
        <taxon>Fungi</taxon>
        <taxon>Dikarya</taxon>
        <taxon>Ascomycota</taxon>
        <taxon>Pezizomycotina</taxon>
        <taxon>Eurotiomycetes</taxon>
        <taxon>Eurotiomycetidae</taxon>
        <taxon>Eurotiales</taxon>
        <taxon>Aspergillaceae</taxon>
        <taxon>Aspergillus</taxon>
        <taxon>Aspergillus subgen. Nidulantes</taxon>
    </lineage>
</organism>
<evidence type="ECO:0000313" key="9">
    <source>
        <dbReference type="Proteomes" id="UP001610444"/>
    </source>
</evidence>
<keyword evidence="7" id="KW-0325">Glycoprotein</keyword>